<keyword evidence="6" id="KW-1185">Reference proteome</keyword>
<dbReference type="InterPro" id="IPR000014">
    <property type="entry name" value="PAS"/>
</dbReference>
<evidence type="ECO:0000313" key="6">
    <source>
        <dbReference type="Proteomes" id="UP000199412"/>
    </source>
</evidence>
<keyword evidence="2" id="KW-0472">Membrane</keyword>
<feature type="domain" description="HD-GYP" evidence="4">
    <location>
        <begin position="463"/>
        <end position="650"/>
    </location>
</feature>
<dbReference type="Gene3D" id="3.30.450.20">
    <property type="entry name" value="PAS domain"/>
    <property type="match status" value="1"/>
</dbReference>
<organism evidence="5 6">
    <name type="scientific">Rhodospira trueperi</name>
    <dbReference type="NCBI Taxonomy" id="69960"/>
    <lineage>
        <taxon>Bacteria</taxon>
        <taxon>Pseudomonadati</taxon>
        <taxon>Pseudomonadota</taxon>
        <taxon>Alphaproteobacteria</taxon>
        <taxon>Rhodospirillales</taxon>
        <taxon>Rhodospirillaceae</taxon>
        <taxon>Rhodospira</taxon>
    </lineage>
</organism>
<dbReference type="Proteomes" id="UP000199412">
    <property type="component" value="Unassembled WGS sequence"/>
</dbReference>
<evidence type="ECO:0000259" key="3">
    <source>
        <dbReference type="PROSITE" id="PS50112"/>
    </source>
</evidence>
<dbReference type="SUPFAM" id="SSF109604">
    <property type="entry name" value="HD-domain/PDEase-like"/>
    <property type="match status" value="1"/>
</dbReference>
<dbReference type="PANTHER" id="PTHR45228:SF1">
    <property type="entry name" value="CYCLIC DI-GMP PHOSPHODIESTERASE TM_0186"/>
    <property type="match status" value="1"/>
</dbReference>
<feature type="region of interest" description="Disordered" evidence="1">
    <location>
        <begin position="1"/>
        <end position="34"/>
    </location>
</feature>
<dbReference type="InterPro" id="IPR052020">
    <property type="entry name" value="Cyclic_di-GMP/3'3'-cGAMP_PDE"/>
</dbReference>
<dbReference type="CDD" id="cd00130">
    <property type="entry name" value="PAS"/>
    <property type="match status" value="1"/>
</dbReference>
<dbReference type="STRING" id="69960.SAMN05421720_11271"/>
<dbReference type="Pfam" id="PF13487">
    <property type="entry name" value="HD_5"/>
    <property type="match status" value="1"/>
</dbReference>
<dbReference type="CDD" id="cd00077">
    <property type="entry name" value="HDc"/>
    <property type="match status" value="1"/>
</dbReference>
<dbReference type="InterPro" id="IPR003607">
    <property type="entry name" value="HD/PDEase_dom"/>
</dbReference>
<feature type="transmembrane region" description="Helical" evidence="2">
    <location>
        <begin position="39"/>
        <end position="59"/>
    </location>
</feature>
<proteinExistence type="predicted"/>
<accession>A0A1G7FTS5</accession>
<reference evidence="5 6" key="1">
    <citation type="submission" date="2016-10" db="EMBL/GenBank/DDBJ databases">
        <authorList>
            <person name="de Groot N.N."/>
        </authorList>
    </citation>
    <scope>NUCLEOTIDE SEQUENCE [LARGE SCALE GENOMIC DNA]</scope>
    <source>
        <strain evidence="5 6">ATCC 700224</strain>
    </source>
</reference>
<protein>
    <submittedName>
        <fullName evidence="5">PAS domain S-box-containing protein</fullName>
    </submittedName>
</protein>
<dbReference type="RefSeq" id="WP_176793771.1">
    <property type="nucleotide sequence ID" value="NZ_FNAP01000012.1"/>
</dbReference>
<sequence length="650" mass="69755">MTDAKPSTGGFPAMAEQDPARASDGGTVGPPTQSGPRRWVIGLAVVVGALVLSIGLVLTQAAMNAERIRLEEGARARAQAVLSGRLDRLSDWLDSRRESLSALAGGEALRIIATELHTARLEDRDAEVSSELGFLRAALERQANAFGAAGLILAHPDGVPWLVAGKAGGALADRRGDGIAEALHEGGAVVAADVGGSSDAVDALVPVFSLQQPDQVVGLIIGRFPITELIEALEQPGALALPGERVSVVWSGESGLNPGQSGGEGAVMSLTHAPKGLPWALRYSRPRKAYLTESRATGLAGQFVSAAAAVTAVMLIMGVAWRQGTQSNRAMADQYRRFADHMAAEHQILDTIVDGITEYLFMIDSRGRVQRANAAARTLLGVSADGLTGRTLADIFDDPEVPVLLLDRTPEGRRSAPVECGLAGERRWITAVRNRLPPIDTADERWVVLVQDITDVMRERIRLEDQQKTVIRALGRTVSAADPYLADQAARLEWIAGLIADEMGVGGEARQTIELTAQVSQIGKLFVPRDLLTKVERLTDEERLVIQSHIRHASTLLDQLNTALPITRTLLEVTERLDGSGYPNGLTEEELSLPGRILAVADVFSARTARRSYRSGATPKDILEILKKMPDRYDEDVVAALSRIVESGRY</sequence>
<dbReference type="SUPFAM" id="SSF55785">
    <property type="entry name" value="PYP-like sensor domain (PAS domain)"/>
    <property type="match status" value="1"/>
</dbReference>
<dbReference type="PANTHER" id="PTHR45228">
    <property type="entry name" value="CYCLIC DI-GMP PHOSPHODIESTERASE TM_0186-RELATED"/>
    <property type="match status" value="1"/>
</dbReference>
<name>A0A1G7FTS5_9PROT</name>
<dbReference type="InterPro" id="IPR035965">
    <property type="entry name" value="PAS-like_dom_sf"/>
</dbReference>
<evidence type="ECO:0000256" key="2">
    <source>
        <dbReference type="SAM" id="Phobius"/>
    </source>
</evidence>
<dbReference type="PROSITE" id="PS51832">
    <property type="entry name" value="HD_GYP"/>
    <property type="match status" value="1"/>
</dbReference>
<keyword evidence="2" id="KW-1133">Transmembrane helix</keyword>
<feature type="transmembrane region" description="Helical" evidence="2">
    <location>
        <begin position="296"/>
        <end position="321"/>
    </location>
</feature>
<dbReference type="InterPro" id="IPR013656">
    <property type="entry name" value="PAS_4"/>
</dbReference>
<dbReference type="EMBL" id="FNAP01000012">
    <property type="protein sequence ID" value="SDE79286.1"/>
    <property type="molecule type" value="Genomic_DNA"/>
</dbReference>
<dbReference type="NCBIfam" id="TIGR00229">
    <property type="entry name" value="sensory_box"/>
    <property type="match status" value="1"/>
</dbReference>
<dbReference type="SMART" id="SM00091">
    <property type="entry name" value="PAS"/>
    <property type="match status" value="1"/>
</dbReference>
<dbReference type="Gene3D" id="1.10.3210.10">
    <property type="entry name" value="Hypothetical protein af1432"/>
    <property type="match status" value="1"/>
</dbReference>
<dbReference type="Pfam" id="PF08448">
    <property type="entry name" value="PAS_4"/>
    <property type="match status" value="1"/>
</dbReference>
<gene>
    <name evidence="5" type="ORF">SAMN05421720_11271</name>
</gene>
<dbReference type="PROSITE" id="PS50112">
    <property type="entry name" value="PAS"/>
    <property type="match status" value="1"/>
</dbReference>
<evidence type="ECO:0000313" key="5">
    <source>
        <dbReference type="EMBL" id="SDE79286.1"/>
    </source>
</evidence>
<dbReference type="GO" id="GO:0008081">
    <property type="term" value="F:phosphoric diester hydrolase activity"/>
    <property type="evidence" value="ECO:0007669"/>
    <property type="project" value="UniProtKB-ARBA"/>
</dbReference>
<dbReference type="InterPro" id="IPR037522">
    <property type="entry name" value="HD_GYP_dom"/>
</dbReference>
<evidence type="ECO:0000259" key="4">
    <source>
        <dbReference type="PROSITE" id="PS51832"/>
    </source>
</evidence>
<feature type="domain" description="PAS" evidence="3">
    <location>
        <begin position="345"/>
        <end position="400"/>
    </location>
</feature>
<evidence type="ECO:0000256" key="1">
    <source>
        <dbReference type="SAM" id="MobiDB-lite"/>
    </source>
</evidence>
<keyword evidence="2" id="KW-0812">Transmembrane</keyword>
<dbReference type="AlphaFoldDB" id="A0A1G7FTS5"/>